<organism evidence="13 14">
    <name type="scientific">Streptococcus pantholopis</name>
    <dbReference type="NCBI Taxonomy" id="1811193"/>
    <lineage>
        <taxon>Bacteria</taxon>
        <taxon>Bacillati</taxon>
        <taxon>Bacillota</taxon>
        <taxon>Bacilli</taxon>
        <taxon>Lactobacillales</taxon>
        <taxon>Streptococcaceae</taxon>
        <taxon>Streptococcus</taxon>
    </lineage>
</organism>
<keyword evidence="14" id="KW-1185">Reference proteome</keyword>
<dbReference type="Proteomes" id="UP000077317">
    <property type="component" value="Chromosome"/>
</dbReference>
<dbReference type="AlphaFoldDB" id="A0A172Q813"/>
<comment type="similarity">
    <text evidence="10">Belongs to the helicase family. AddB/RexB type 2 subfamily.</text>
</comment>
<dbReference type="PANTHER" id="PTHR30591:SF1">
    <property type="entry name" value="RECBCD ENZYME SUBUNIT RECC"/>
    <property type="match status" value="1"/>
</dbReference>
<dbReference type="SUPFAM" id="SSF52540">
    <property type="entry name" value="P-loop containing nucleoside triphosphate hydrolases"/>
    <property type="match status" value="1"/>
</dbReference>
<dbReference type="Gene3D" id="3.40.50.300">
    <property type="entry name" value="P-loop containing nucleotide triphosphate hydrolases"/>
    <property type="match status" value="4"/>
</dbReference>
<keyword evidence="5 10" id="KW-0347">Helicase</keyword>
<dbReference type="InterPro" id="IPR011604">
    <property type="entry name" value="PDDEXK-like_dom_sf"/>
</dbReference>
<comment type="subunit">
    <text evidence="10">Heterodimer of AddA and RexB.</text>
</comment>
<evidence type="ECO:0000256" key="3">
    <source>
        <dbReference type="ARBA" id="ARBA00022763"/>
    </source>
</evidence>
<evidence type="ECO:0000256" key="4">
    <source>
        <dbReference type="ARBA" id="ARBA00022801"/>
    </source>
</evidence>
<keyword evidence="1 10" id="KW-0540">Nuclease</keyword>
<evidence type="ECO:0000256" key="7">
    <source>
        <dbReference type="ARBA" id="ARBA00022840"/>
    </source>
</evidence>
<dbReference type="GO" id="GO:0000724">
    <property type="term" value="P:double-strand break repair via homologous recombination"/>
    <property type="evidence" value="ECO:0007669"/>
    <property type="project" value="UniProtKB-UniRule"/>
</dbReference>
<dbReference type="EMBL" id="CP014699">
    <property type="protein sequence ID" value="AND79604.1"/>
    <property type="molecule type" value="Genomic_DNA"/>
</dbReference>
<evidence type="ECO:0000259" key="11">
    <source>
        <dbReference type="Pfam" id="PF12705"/>
    </source>
</evidence>
<dbReference type="NCBIfam" id="TIGR02774">
    <property type="entry name" value="rexB_recomb"/>
    <property type="match status" value="1"/>
</dbReference>
<comment type="function">
    <text evidence="10">The heterodimer acts as both an ATP-dependent DNA helicase and an ATP-dependent, dual-direction single-stranded exonuclease. Recognizes the chi site generating a DNA molecule suitable for the initiation of homologous recombination. This subunit has 5' -&gt; 3' nuclease activity but not helicase activity.</text>
</comment>
<keyword evidence="9 10" id="KW-0234">DNA repair</keyword>
<dbReference type="SUPFAM" id="SSF52980">
    <property type="entry name" value="Restriction endonuclease-like"/>
    <property type="match status" value="1"/>
</dbReference>
<keyword evidence="7 10" id="KW-0067">ATP-binding</keyword>
<dbReference type="InterPro" id="IPR014141">
    <property type="entry name" value="DNA_helicase_suRexB"/>
</dbReference>
<dbReference type="GO" id="GO:0016817">
    <property type="term" value="F:hydrolase activity, acting on acid anhydrides"/>
    <property type="evidence" value="ECO:0007669"/>
    <property type="project" value="InterPro"/>
</dbReference>
<reference evidence="14" key="2">
    <citation type="submission" date="2016-03" db="EMBL/GenBank/DDBJ databases">
        <title>Streptococcus antelopensis sp. nov., isolated from the feces of the Tibetan antelope (Pantholops hodgsonii) in Hoh Xil National Nature Reserve, Qinghai, China.</title>
        <authorList>
            <person name="Bai X."/>
        </authorList>
    </citation>
    <scope>NUCLEOTIDE SEQUENCE [LARGE SCALE GENOMIC DNA]</scope>
    <source>
        <strain evidence="14">TA 26</strain>
    </source>
</reference>
<dbReference type="GO" id="GO:0008409">
    <property type="term" value="F:5'-3' exonuclease activity"/>
    <property type="evidence" value="ECO:0007669"/>
    <property type="project" value="UniProtKB-UniRule"/>
</dbReference>
<evidence type="ECO:0000256" key="10">
    <source>
        <dbReference type="HAMAP-Rule" id="MF_01453"/>
    </source>
</evidence>
<evidence type="ECO:0000256" key="5">
    <source>
        <dbReference type="ARBA" id="ARBA00022806"/>
    </source>
</evidence>
<dbReference type="GO" id="GO:0003690">
    <property type="term" value="F:double-stranded DNA binding"/>
    <property type="evidence" value="ECO:0007669"/>
    <property type="project" value="UniProtKB-UniRule"/>
</dbReference>
<dbReference type="HAMAP" id="MF_01453">
    <property type="entry name" value="AddB_type2"/>
    <property type="match status" value="1"/>
</dbReference>
<dbReference type="InterPro" id="IPR038726">
    <property type="entry name" value="PDDEXK_AddAB-type"/>
</dbReference>
<sequence>MQLLYTDIQYNITDILAQKAYAFSEEGKRVFYIAPSSLSFEKERAVLQVLPAQASFAITVTRFVQMARYFTLNDYKPQQALDDTGLSMLFYRALTAFAPEDLKVYSGLRQDPNFIRQLVELYQELKTANLAAADLRDLDSPEKEEDLRKILTAAEDLLELGGYSNQSPLAYFAQKVESGIVDESLKNTVLIIDGFTRFSAEEEHLIELLHGKCADIVIGTYISQKAYRASFTAGNVYEASLSFLAALAEKFQAEPAYTEGPAKGLDSLARLSRLFEAKHDFTESPFSVLNEEDKQHVSIWQAVNQKEEVEHLALAIRQKLSEGYRYKDISVLLGDVDAYRLQLGKIFDKYEIPYYFGKAETMSSHPLVRFIESLERLKRYNWRTEDMINLLQSRLFGTLSQEASDKFVQYLLYADIKGQARFTKDFTSNNQGKYSLAALNAMRQQLTAPLQTFFKSQKQQGKSLLKKFLSLLDTAHFTDNFTKLTIDLPQAEAEQHEQVWQTFTKILEQFQTVFGQEKLSLAEFLTLLKSGILTAQYRLVPATLDVVHVKSYDLIEPHSNRFVFALGMTRTNFPKMSRNFSLISDEERGRVNAAAPEGRHFAIVSQENMKKNHFLALSLFAAAQQELVLSMPQILNEAADDISPYLLELAEMGVPIVEKGPAEQLTGPFAISYHKKVLSSLLGFDNILIKEDLLEKTPSFWSEAAQYIQSQLNQDNLTLPEPLHHLSTKTVADEVMRLRFPDNQPLNLSASALTVFYTNQYKYFLQYVLGLQEQDSIHPDVRYHGTYLHKVFELLMQDKSDRSFDQKLEEALTVVNQDKRFRDVYEENAESRYILTVLEDIAKSTGAVLAQISPFSVQSQEQNFSFTLDRQVTVQGIIDRIDALADGSLGIVDYKSSRNSFDIGRFYNGLSPQLVTYLAALYDNQQLAAGQSVFGAMYLQMQEPQIDLNKVKAIGGIVGELHKELTYRGLFLDSESEKLPKNLYHLHQSLYSQSELALLLQYNKSLYLKAADRIRQGKFLINPYSEDGRTVQGDQLKAITRFSADQDLGYARRLLKLPQKEKREGFLKLMRDEKDKEEKK</sequence>
<dbReference type="GO" id="GO:0004386">
    <property type="term" value="F:helicase activity"/>
    <property type="evidence" value="ECO:0007669"/>
    <property type="project" value="UniProtKB-KW"/>
</dbReference>
<evidence type="ECO:0000313" key="14">
    <source>
        <dbReference type="Proteomes" id="UP000077317"/>
    </source>
</evidence>
<keyword evidence="3 10" id="KW-0227">DNA damage</keyword>
<dbReference type="GO" id="GO:0005524">
    <property type="term" value="F:ATP binding"/>
    <property type="evidence" value="ECO:0007669"/>
    <property type="project" value="UniProtKB-UniRule"/>
</dbReference>
<keyword evidence="2 10" id="KW-0547">Nucleotide-binding</keyword>
<comment type="caution">
    <text evidence="10">Lacks conserved residue(s) required for the propagation of feature annotation.</text>
</comment>
<keyword evidence="8 10" id="KW-0238">DNA-binding</keyword>
<feature type="domain" description="PD-(D/E)XK endonuclease-like" evidence="11">
    <location>
        <begin position="748"/>
        <end position="1025"/>
    </location>
</feature>
<dbReference type="KEGG" id="spat:A0O21_05995"/>
<dbReference type="Pfam" id="PF12705">
    <property type="entry name" value="PDDEXK_1"/>
    <property type="match status" value="1"/>
</dbReference>
<evidence type="ECO:0000313" key="13">
    <source>
        <dbReference type="EMBL" id="AND79604.1"/>
    </source>
</evidence>
<dbReference type="OrthoDB" id="9758506at2"/>
<evidence type="ECO:0000259" key="12">
    <source>
        <dbReference type="Pfam" id="PF21445"/>
    </source>
</evidence>
<keyword evidence="6 10" id="KW-0269">Exonuclease</keyword>
<reference evidence="13 14" key="1">
    <citation type="journal article" date="2016" name="Int. J. Syst. Evol. Microbiol.">
        <title>Streptococcuspantholopis sp. nov., isolated from faeces of the Tibetan antelope (Pantholops hodgsonii).</title>
        <authorList>
            <person name="Bai X."/>
            <person name="Xiong Y."/>
            <person name="Lu S."/>
            <person name="Jin D."/>
            <person name="Lai X."/>
            <person name="Yang J."/>
            <person name="Niu L."/>
            <person name="Hu S."/>
            <person name="Meng X."/>
            <person name="Pu J."/>
            <person name="Ye C."/>
            <person name="Xu J."/>
        </authorList>
    </citation>
    <scope>NUCLEOTIDE SEQUENCE [LARGE SCALE GENOMIC DNA]</scope>
    <source>
        <strain evidence="13 14">TA 26</strain>
    </source>
</reference>
<accession>A0A172Q813</accession>
<dbReference type="EC" id="3.1.-.-" evidence="10"/>
<dbReference type="PANTHER" id="PTHR30591">
    <property type="entry name" value="RECBCD ENZYME SUBUNIT RECC"/>
    <property type="match status" value="1"/>
</dbReference>
<dbReference type="InterPro" id="IPR011335">
    <property type="entry name" value="Restrct_endonuc-II-like"/>
</dbReference>
<gene>
    <name evidence="10" type="primary">rexB</name>
    <name evidence="13" type="ORF">A0O21_05995</name>
</gene>
<protein>
    <recommendedName>
        <fullName evidence="10">ATP-dependent helicase/deoxyribonuclease subunit B</fullName>
        <ecNumber evidence="10">3.1.-.-</ecNumber>
    </recommendedName>
    <alternativeName>
        <fullName evidence="10">ATP-dependent helicase/nuclease subunit RexB</fullName>
    </alternativeName>
</protein>
<evidence type="ECO:0000256" key="2">
    <source>
        <dbReference type="ARBA" id="ARBA00022741"/>
    </source>
</evidence>
<keyword evidence="4 10" id="KW-0378">Hydrolase</keyword>
<evidence type="ECO:0000256" key="9">
    <source>
        <dbReference type="ARBA" id="ARBA00023204"/>
    </source>
</evidence>
<proteinExistence type="inferred from homology"/>
<dbReference type="Pfam" id="PF21445">
    <property type="entry name" value="ADDB_N"/>
    <property type="match status" value="1"/>
</dbReference>
<evidence type="ECO:0000256" key="8">
    <source>
        <dbReference type="ARBA" id="ARBA00023125"/>
    </source>
</evidence>
<evidence type="ECO:0000256" key="6">
    <source>
        <dbReference type="ARBA" id="ARBA00022839"/>
    </source>
</evidence>
<feature type="domain" description="ATP-dependent helicase/deoxyribonuclease subunit B N-terminal" evidence="12">
    <location>
        <begin position="24"/>
        <end position="252"/>
    </location>
</feature>
<dbReference type="Gene3D" id="3.90.320.10">
    <property type="match status" value="1"/>
</dbReference>
<dbReference type="STRING" id="1811193.A0O21_05995"/>
<dbReference type="RefSeq" id="WP_067062818.1">
    <property type="nucleotide sequence ID" value="NZ_CP014699.1"/>
</dbReference>
<dbReference type="InterPro" id="IPR027417">
    <property type="entry name" value="P-loop_NTPase"/>
</dbReference>
<evidence type="ECO:0000256" key="1">
    <source>
        <dbReference type="ARBA" id="ARBA00022722"/>
    </source>
</evidence>
<name>A0A172Q813_9STRE</name>
<dbReference type="InterPro" id="IPR049035">
    <property type="entry name" value="ADDB_N"/>
</dbReference>
<comment type="miscellaneous">
    <text evidence="10">Despite having helicase-like domains, this subunit does not have helicase activity.</text>
</comment>
<comment type="cofactor">
    <cofactor evidence="10">
        <name>Mg(2+)</name>
        <dbReference type="ChEBI" id="CHEBI:18420"/>
    </cofactor>
</comment>